<feature type="domain" description="MAM" evidence="1">
    <location>
        <begin position="223"/>
        <end position="388"/>
    </location>
</feature>
<dbReference type="EMBL" id="CP106735">
    <property type="protein sequence ID" value="UXX79447.1"/>
    <property type="molecule type" value="Genomic_DNA"/>
</dbReference>
<dbReference type="InterPro" id="IPR051560">
    <property type="entry name" value="MAM_domain-containing"/>
</dbReference>
<accession>A0ABY6CZW9</accession>
<dbReference type="InterPro" id="IPR013320">
    <property type="entry name" value="ConA-like_dom_sf"/>
</dbReference>
<sequence length="624" mass="69308">MIDIIKACAETKVKICITLFYLMSSYSNFAQTTLTLSKKSEIFDTVIQSSGAASNSPQWRADHISASLSSRGSRIFRSLLIFDCRSIPPESLVLYATITFRTDKSWSENNANHYADSTLDNSIYLEKITQPWVLGSVIWSNQPSRTDQNRVIVEETNDQYETRIVDITDMTQEFVSNPTTNYGFMMLLEDEMDGAKRVRKYGSVDNDNYGPVINITYATELDWAQMPYVENFEGSSNWHRSGAHVDWTYITGPTPSFKTGPTEAIEGVGYYYIEGNTDFPRKKVGLLTSPIYDLNTFSKPELKFNYHMYGRDMGSLSLEVKLDSLSNWSSIWVMNGDQSDSWNEVSLDLSQYISSPIRLQFVATTGTGNKSDIAIDNLSISEPPSLPIADNNFEQALKDLGYDFKLDGKVFEHIANTITVLDVSGKGINDLGGIEHFIALTHLDISNNHIEALDLSANTQLSSLNCSSNELIELDISALSALNLLDVIDNDLLSCVLIYENQEVNIENAISSIDSGAEYSVSCPIVLLTDGNWDDPNIWPGGVVPGPNDRVRLVGNSVTLSTQVNNQSLEVGENIDGQPSQLLIKDGGYLELNEYLRVTESASDEGQKSKVIVEQGGRVKVLEQ</sequence>
<evidence type="ECO:0000259" key="1">
    <source>
        <dbReference type="PROSITE" id="PS50060"/>
    </source>
</evidence>
<keyword evidence="3" id="KW-1185">Reference proteome</keyword>
<dbReference type="RefSeq" id="WP_263051185.1">
    <property type="nucleotide sequence ID" value="NZ_CP106735.1"/>
</dbReference>
<dbReference type="SUPFAM" id="SSF52058">
    <property type="entry name" value="L domain-like"/>
    <property type="match status" value="1"/>
</dbReference>
<dbReference type="InterPro" id="IPR032675">
    <property type="entry name" value="LRR_dom_sf"/>
</dbReference>
<dbReference type="PANTHER" id="PTHR23282:SF101">
    <property type="entry name" value="MAM DOMAIN-CONTAINING PROTEIN"/>
    <property type="match status" value="1"/>
</dbReference>
<dbReference type="SMART" id="SM00137">
    <property type="entry name" value="MAM"/>
    <property type="match status" value="1"/>
</dbReference>
<dbReference type="SUPFAM" id="SSF49899">
    <property type="entry name" value="Concanavalin A-like lectins/glucanases"/>
    <property type="match status" value="1"/>
</dbReference>
<reference evidence="2" key="1">
    <citation type="submission" date="2022-10" db="EMBL/GenBank/DDBJ databases">
        <title>Comparative genomics and taxonomic characterization of three novel marine species of genus Reichenbachiella exhibiting antioxidant and polysaccharide degradation activities.</title>
        <authorList>
            <person name="Muhammad N."/>
            <person name="Lee Y.-J."/>
            <person name="Ko J."/>
            <person name="Kim S.-G."/>
        </authorList>
    </citation>
    <scope>NUCLEOTIDE SEQUENCE</scope>
    <source>
        <strain evidence="2">Wsw4-B4</strain>
    </source>
</reference>
<dbReference type="Gene3D" id="2.60.120.200">
    <property type="match status" value="1"/>
</dbReference>
<evidence type="ECO:0000313" key="3">
    <source>
        <dbReference type="Proteomes" id="UP001062165"/>
    </source>
</evidence>
<dbReference type="Proteomes" id="UP001062165">
    <property type="component" value="Chromosome"/>
</dbReference>
<dbReference type="Pfam" id="PF00629">
    <property type="entry name" value="MAM"/>
    <property type="match status" value="1"/>
</dbReference>
<dbReference type="InterPro" id="IPR000998">
    <property type="entry name" value="MAM_dom"/>
</dbReference>
<protein>
    <submittedName>
        <fullName evidence="2">DNRLRE domain-containing protein</fullName>
    </submittedName>
</protein>
<gene>
    <name evidence="2" type="ORF">N7E81_19035</name>
</gene>
<dbReference type="Gene3D" id="3.80.10.10">
    <property type="entry name" value="Ribonuclease Inhibitor"/>
    <property type="match status" value="1"/>
</dbReference>
<evidence type="ECO:0000313" key="2">
    <source>
        <dbReference type="EMBL" id="UXX79447.1"/>
    </source>
</evidence>
<dbReference type="PANTHER" id="PTHR23282">
    <property type="entry name" value="APICAL ENDOSOMAL GLYCOPROTEIN PRECURSOR"/>
    <property type="match status" value="1"/>
</dbReference>
<dbReference type="CDD" id="cd06263">
    <property type="entry name" value="MAM"/>
    <property type="match status" value="1"/>
</dbReference>
<proteinExistence type="predicted"/>
<dbReference type="PROSITE" id="PS50060">
    <property type="entry name" value="MAM_2"/>
    <property type="match status" value="1"/>
</dbReference>
<name>A0ABY6CZW9_9BACT</name>
<organism evidence="2 3">
    <name type="scientific">Reichenbachiella carrageenanivorans</name>
    <dbReference type="NCBI Taxonomy" id="2979869"/>
    <lineage>
        <taxon>Bacteria</taxon>
        <taxon>Pseudomonadati</taxon>
        <taxon>Bacteroidota</taxon>
        <taxon>Cytophagia</taxon>
        <taxon>Cytophagales</taxon>
        <taxon>Reichenbachiellaceae</taxon>
        <taxon>Reichenbachiella</taxon>
    </lineage>
</organism>
<dbReference type="NCBIfam" id="NF033679">
    <property type="entry name" value="DNRLRE_dom"/>
    <property type="match status" value="1"/>
</dbReference>